<proteinExistence type="predicted"/>
<protein>
    <submittedName>
        <fullName evidence="2">YD repeat protein</fullName>
    </submittedName>
</protein>
<gene>
    <name evidence="2" type="ORF">CCOS865_04327</name>
</gene>
<keyword evidence="3" id="KW-1185">Reference proteome</keyword>
<dbReference type="OrthoDB" id="5862074at2"/>
<accession>A0A383RY80</accession>
<evidence type="ECO:0000313" key="3">
    <source>
        <dbReference type="Proteomes" id="UP000263595"/>
    </source>
</evidence>
<organism evidence="2 3">
    <name type="scientific">Pseudomonas reidholzensis</name>
    <dbReference type="NCBI Taxonomy" id="1785162"/>
    <lineage>
        <taxon>Bacteria</taxon>
        <taxon>Pseudomonadati</taxon>
        <taxon>Pseudomonadota</taxon>
        <taxon>Gammaproteobacteria</taxon>
        <taxon>Pseudomonadales</taxon>
        <taxon>Pseudomonadaceae</taxon>
        <taxon>Pseudomonas</taxon>
    </lineage>
</organism>
<reference evidence="3" key="1">
    <citation type="submission" date="2018-08" db="EMBL/GenBank/DDBJ databases">
        <authorList>
            <person name="Blom J."/>
        </authorList>
    </citation>
    <scope>NUCLEOTIDE SEQUENCE [LARGE SCALE GENOMIC DNA]</scope>
    <source>
        <strain evidence="3">CCOS 865</strain>
    </source>
</reference>
<sequence>MTATSSIHSNALSFMSYLQNGVDPRTGQYTVSINLPELKANDLQGPALKLALAYSPLNTQDSGFGLGWNLQLSQYTPHNQVLSLSTGESFKVTGSRVTERGTELLMKEKKLDSFHFYRLDDNEGPGSRFRVVHRTGQVEILQVMGASDNRVALPVQVFGATGHSLSLSYLPFDNRFNRLASISDDSGELLSIERDDSMVKIHCNPGQAEDGGALARFDMLLEGTERRVARINLPTLDEASWRFMYRRVLDHDCLEQVQTPTGAREHLYYNDDGHALPGVRDRKLPRVTQHVTYPGHGQPSIDVRYSYDANNFLGNNLDIPWDDDGLDNLYKYLGEYRYGSVESLWVSDAADGGSATAKIVRSTERTFNQFHLLTEEKVTQGNSVQTVTNEYNLTPYLAFEQQVNYCQLPAKVITRWSLLDDASQTRVETTSSSYDTHGNLLTHTLANGVLETSTWYPAGGADGCPANPEGFVCHLKDKTTTPAASQAGPAPVQRQRYRYVGLPALTQSGLAAWHAMESETYLEVLSARQAVQAQLTPLLGPHLAGLLMPFVPPFANGTVATTEQELQRTTFDYTNAPGDAFAHGRLSQSCITLNGQKTTTDFTYAHQAQGTHAQQPVLWTEEYVTGHTGTFKTFSQEQSLLTGLRLWDRDENGVETTSVHDALRRVVRETVAPGTEHEASRQYAYTPTRPARPS</sequence>
<dbReference type="AlphaFoldDB" id="A0A383RY80"/>
<dbReference type="EMBL" id="UNOZ01000030">
    <property type="protein sequence ID" value="SYX92047.1"/>
    <property type="molecule type" value="Genomic_DNA"/>
</dbReference>
<evidence type="ECO:0000313" key="2">
    <source>
        <dbReference type="EMBL" id="SYX92047.1"/>
    </source>
</evidence>
<feature type="region of interest" description="Disordered" evidence="1">
    <location>
        <begin position="672"/>
        <end position="694"/>
    </location>
</feature>
<name>A0A383RY80_9PSED</name>
<dbReference type="RefSeq" id="WP_147406534.1">
    <property type="nucleotide sequence ID" value="NZ_CBCSFL010000038.1"/>
</dbReference>
<dbReference type="Proteomes" id="UP000263595">
    <property type="component" value="Unassembled WGS sequence"/>
</dbReference>
<evidence type="ECO:0000256" key="1">
    <source>
        <dbReference type="SAM" id="MobiDB-lite"/>
    </source>
</evidence>